<dbReference type="FunFam" id="3.30.710.10:FF:000004">
    <property type="entry name" value="Potassium voltage-gated channel subfamily D member 3"/>
    <property type="match status" value="1"/>
</dbReference>
<evidence type="ECO:0000256" key="13">
    <source>
        <dbReference type="SAM" id="Phobius"/>
    </source>
</evidence>
<feature type="transmembrane region" description="Helical" evidence="13">
    <location>
        <begin position="189"/>
        <end position="211"/>
    </location>
</feature>
<keyword evidence="7" id="KW-0630">Potassium</keyword>
<dbReference type="Pfam" id="PF00520">
    <property type="entry name" value="Ion_trans"/>
    <property type="match status" value="1"/>
</dbReference>
<feature type="compositionally biased region" description="Acidic residues" evidence="12">
    <location>
        <begin position="635"/>
        <end position="645"/>
    </location>
</feature>
<evidence type="ECO:0000259" key="14">
    <source>
        <dbReference type="PROSITE" id="PS50097"/>
    </source>
</evidence>
<keyword evidence="9" id="KW-0406">Ion transport</keyword>
<evidence type="ECO:0000256" key="2">
    <source>
        <dbReference type="ARBA" id="ARBA00022448"/>
    </source>
</evidence>
<evidence type="ECO:0000313" key="16">
    <source>
        <dbReference type="Proteomes" id="UP001620626"/>
    </source>
</evidence>
<keyword evidence="6" id="KW-0851">Voltage-gated channel</keyword>
<dbReference type="SMART" id="SM00225">
    <property type="entry name" value="BTB"/>
    <property type="match status" value="1"/>
</dbReference>
<evidence type="ECO:0000256" key="8">
    <source>
        <dbReference type="ARBA" id="ARBA00022989"/>
    </source>
</evidence>
<dbReference type="Pfam" id="PF11601">
    <property type="entry name" value="Shal-type"/>
    <property type="match status" value="1"/>
</dbReference>
<feature type="region of interest" description="Disordered" evidence="12">
    <location>
        <begin position="496"/>
        <end position="528"/>
    </location>
</feature>
<dbReference type="InterPro" id="IPR028325">
    <property type="entry name" value="VG_K_chnl"/>
</dbReference>
<feature type="transmembrane region" description="Helical" evidence="13">
    <location>
        <begin position="358"/>
        <end position="375"/>
    </location>
</feature>
<dbReference type="GO" id="GO:0005250">
    <property type="term" value="F:A-type (transient outward) potassium channel activity"/>
    <property type="evidence" value="ECO:0007669"/>
    <property type="project" value="UniProtKB-ARBA"/>
</dbReference>
<feature type="region of interest" description="Disordered" evidence="12">
    <location>
        <begin position="565"/>
        <end position="585"/>
    </location>
</feature>
<dbReference type="Proteomes" id="UP001620626">
    <property type="component" value="Unassembled WGS sequence"/>
</dbReference>
<dbReference type="InterPro" id="IPR005821">
    <property type="entry name" value="Ion_trans_dom"/>
</dbReference>
<dbReference type="Gene3D" id="1.10.287.70">
    <property type="match status" value="1"/>
</dbReference>
<feature type="compositionally biased region" description="Basic and acidic residues" evidence="12">
    <location>
        <begin position="693"/>
        <end position="712"/>
    </location>
</feature>
<evidence type="ECO:0000256" key="5">
    <source>
        <dbReference type="ARBA" id="ARBA00022826"/>
    </source>
</evidence>
<sequence length="829" mass="94232">MGSVAAWLPFARAAAIGWVPIARASLPKPPAAIQAKELVVDHVGDVRLVINVSGRRFETWKYTLERFPETLLGSSEKEFFYDESAGEYFFDRDPELFRHILAFYRTGKLHYPKTECLVAYDDELAFFGIMPDLISDCCYEEYKDKKRENQERLMEERIDAPDKRKKDLTLQQKLWTAFENPHTSSVALVFYYVTGFFIAVSVLCNIIETIPCKYLANNVSITCGDLYEKQFFVLDTACVIIFTVEYMLRLFAAPDRCKFVRSIMSLIDVIAILPYYIGLGLQENKDVSGAFVTLRVFRVFRVFKFSRHSQGLRILGYTLKSCASELGFLVFSLAMAIIIFSTIIYYTEKRVTETKFTSIPAAFWYTIVTLTTLGYGDFVPHTVMGKIVGGICSLSGVLVIALPVPVIVSNFSRIYHQNQRADKRKAQKKARMARIRLVKNASGQALTAKKRAHEARMNDFEQGLLGAEELKDEDIFELQHHHLLMCLEKATERDALQQQEEMDVESQRELLDASNSSPPPASPLSVRFPSGGALAQHFQRGWFARMRRHCADSRWCSCCGTQQQHRHRRGGSSASGSRRSDHTEEKVPEMNMYQQHHHHHHVNQLKYTDINKQSNQLYSCTTATTSVTTPHCNGDDDDDNGDVEEGIGIPMRQSKGNFRNANSSPSPPVRIVVSEENDEYEPTKQQKGNGQDEAGHGQHHYHEQQRHGHVEKDGDELLGGETADNERRKSSTEEDEEEEGEEMEDKTEEERTRRRRIGRRDSSNDNGTTEMPGTVSVGKSSRSRSSTSARDIRCSPTAAAGRRRRKRRGWAQKRGKAQAEDEEECMSTL</sequence>
<dbReference type="PANTHER" id="PTHR11537:SF105">
    <property type="entry name" value="POTASSIUM VOLTAGE-GATED CHANNEL PROTEIN SHAL"/>
    <property type="match status" value="1"/>
</dbReference>
<evidence type="ECO:0000256" key="10">
    <source>
        <dbReference type="ARBA" id="ARBA00023136"/>
    </source>
</evidence>
<dbReference type="Gene3D" id="1.20.120.350">
    <property type="entry name" value="Voltage-gated potassium channels. Chain C"/>
    <property type="match status" value="1"/>
</dbReference>
<dbReference type="InterPro" id="IPR021645">
    <property type="entry name" value="Shal-type_N"/>
</dbReference>
<dbReference type="InterPro" id="IPR003968">
    <property type="entry name" value="K_chnl_volt-dep_Kv"/>
</dbReference>
<feature type="compositionally biased region" description="Basic residues" evidence="12">
    <location>
        <begin position="801"/>
        <end position="816"/>
    </location>
</feature>
<dbReference type="InterPro" id="IPR000210">
    <property type="entry name" value="BTB/POZ_dom"/>
</dbReference>
<evidence type="ECO:0000256" key="12">
    <source>
        <dbReference type="SAM" id="MobiDB-lite"/>
    </source>
</evidence>
<feature type="compositionally biased region" description="Acidic residues" evidence="12">
    <location>
        <begin position="820"/>
        <end position="829"/>
    </location>
</feature>
<evidence type="ECO:0000256" key="9">
    <source>
        <dbReference type="ARBA" id="ARBA00023065"/>
    </source>
</evidence>
<gene>
    <name evidence="15" type="ORF">niasHT_034206</name>
</gene>
<dbReference type="PANTHER" id="PTHR11537">
    <property type="entry name" value="VOLTAGE-GATED POTASSIUM CHANNEL"/>
    <property type="match status" value="1"/>
</dbReference>
<feature type="transmembrane region" description="Helical" evidence="13">
    <location>
        <begin position="231"/>
        <end position="252"/>
    </location>
</feature>
<dbReference type="FunFam" id="1.20.120.350:FF:000016">
    <property type="entry name" value="Potassium voltage-gated channel subfamily D member 3"/>
    <property type="match status" value="1"/>
</dbReference>
<keyword evidence="10 13" id="KW-0472">Membrane</keyword>
<keyword evidence="3" id="KW-0633">Potassium transport</keyword>
<protein>
    <recommendedName>
        <fullName evidence="14">BTB domain-containing protein</fullName>
    </recommendedName>
</protein>
<proteinExistence type="predicted"/>
<feature type="compositionally biased region" description="Acidic residues" evidence="12">
    <location>
        <begin position="733"/>
        <end position="747"/>
    </location>
</feature>
<feature type="region of interest" description="Disordered" evidence="12">
    <location>
        <begin position="625"/>
        <end position="829"/>
    </location>
</feature>
<keyword evidence="11" id="KW-0407">Ion channel</keyword>
<dbReference type="EMBL" id="JBICBT010001054">
    <property type="protein sequence ID" value="KAL3085798.1"/>
    <property type="molecule type" value="Genomic_DNA"/>
</dbReference>
<feature type="compositionally biased region" description="Low complexity" evidence="12">
    <location>
        <begin position="773"/>
        <end position="788"/>
    </location>
</feature>
<accession>A0ABD2J1F5</accession>
<keyword evidence="16" id="KW-1185">Reference proteome</keyword>
<name>A0ABD2J1F5_9BILA</name>
<feature type="transmembrane region" description="Helical" evidence="13">
    <location>
        <begin position="326"/>
        <end position="346"/>
    </location>
</feature>
<keyword evidence="4 13" id="KW-0812">Transmembrane</keyword>
<keyword evidence="8 13" id="KW-1133">Transmembrane helix</keyword>
<evidence type="ECO:0000313" key="15">
    <source>
        <dbReference type="EMBL" id="KAL3085798.1"/>
    </source>
</evidence>
<dbReference type="PROSITE" id="PS50097">
    <property type="entry name" value="BTB"/>
    <property type="match status" value="1"/>
</dbReference>
<dbReference type="InterPro" id="IPR011333">
    <property type="entry name" value="SKP1/BTB/POZ_sf"/>
</dbReference>
<comment type="subcellular location">
    <subcellularLocation>
        <location evidence="1">Membrane</location>
        <topology evidence="1">Multi-pass membrane protein</topology>
    </subcellularLocation>
</comment>
<dbReference type="PRINTS" id="PR01491">
    <property type="entry name" value="KVCHANNEL"/>
</dbReference>
<dbReference type="InterPro" id="IPR003131">
    <property type="entry name" value="T1-type_BTB"/>
</dbReference>
<evidence type="ECO:0000256" key="11">
    <source>
        <dbReference type="ARBA" id="ARBA00023303"/>
    </source>
</evidence>
<dbReference type="AlphaFoldDB" id="A0ABD2J1F5"/>
<feature type="transmembrane region" description="Helical" evidence="13">
    <location>
        <begin position="387"/>
        <end position="408"/>
    </location>
</feature>
<evidence type="ECO:0000256" key="4">
    <source>
        <dbReference type="ARBA" id="ARBA00022692"/>
    </source>
</evidence>
<dbReference type="Pfam" id="PF02214">
    <property type="entry name" value="BTB_2"/>
    <property type="match status" value="1"/>
</dbReference>
<evidence type="ECO:0000256" key="6">
    <source>
        <dbReference type="ARBA" id="ARBA00022882"/>
    </source>
</evidence>
<dbReference type="GO" id="GO:0034702">
    <property type="term" value="C:monoatomic ion channel complex"/>
    <property type="evidence" value="ECO:0007669"/>
    <property type="project" value="UniProtKB-KW"/>
</dbReference>
<keyword evidence="2" id="KW-0813">Transport</keyword>
<evidence type="ECO:0000256" key="7">
    <source>
        <dbReference type="ARBA" id="ARBA00022958"/>
    </source>
</evidence>
<dbReference type="SUPFAM" id="SSF54695">
    <property type="entry name" value="POZ domain"/>
    <property type="match status" value="1"/>
</dbReference>
<organism evidence="15 16">
    <name type="scientific">Heterodera trifolii</name>
    <dbReference type="NCBI Taxonomy" id="157864"/>
    <lineage>
        <taxon>Eukaryota</taxon>
        <taxon>Metazoa</taxon>
        <taxon>Ecdysozoa</taxon>
        <taxon>Nematoda</taxon>
        <taxon>Chromadorea</taxon>
        <taxon>Rhabditida</taxon>
        <taxon>Tylenchina</taxon>
        <taxon>Tylenchomorpha</taxon>
        <taxon>Tylenchoidea</taxon>
        <taxon>Heteroderidae</taxon>
        <taxon>Heteroderinae</taxon>
        <taxon>Heterodera</taxon>
    </lineage>
</organism>
<dbReference type="PRINTS" id="PR00169">
    <property type="entry name" value="KCHANNEL"/>
</dbReference>
<feature type="transmembrane region" description="Helical" evidence="13">
    <location>
        <begin position="259"/>
        <end position="277"/>
    </location>
</feature>
<dbReference type="FunFam" id="1.10.287.70:FF:000028">
    <property type="entry name" value="potassium voltage-gated channel subfamily D member 3"/>
    <property type="match status" value="1"/>
</dbReference>
<dbReference type="InterPro" id="IPR027359">
    <property type="entry name" value="Volt_channel_dom_sf"/>
</dbReference>
<keyword evidence="5" id="KW-0631">Potassium channel</keyword>
<reference evidence="15 16" key="1">
    <citation type="submission" date="2024-10" db="EMBL/GenBank/DDBJ databases">
        <authorList>
            <person name="Kim D."/>
        </authorList>
    </citation>
    <scope>NUCLEOTIDE SEQUENCE [LARGE SCALE GENOMIC DNA]</scope>
    <source>
        <strain evidence="15">BH-2024</strain>
    </source>
</reference>
<evidence type="ECO:0000256" key="3">
    <source>
        <dbReference type="ARBA" id="ARBA00022538"/>
    </source>
</evidence>
<dbReference type="PRINTS" id="PR01497">
    <property type="entry name" value="SHALCHANNEL"/>
</dbReference>
<dbReference type="SUPFAM" id="SSF81324">
    <property type="entry name" value="Voltage-gated potassium channels"/>
    <property type="match status" value="1"/>
</dbReference>
<evidence type="ECO:0000256" key="1">
    <source>
        <dbReference type="ARBA" id="ARBA00004141"/>
    </source>
</evidence>
<dbReference type="Gene3D" id="3.30.710.10">
    <property type="entry name" value="Potassium Channel Kv1.1, Chain A"/>
    <property type="match status" value="1"/>
</dbReference>
<dbReference type="InterPro" id="IPR003975">
    <property type="entry name" value="K_chnl_volt-dep_Kv4"/>
</dbReference>
<comment type="caution">
    <text evidence="15">The sequence shown here is derived from an EMBL/GenBank/DDBJ whole genome shotgun (WGS) entry which is preliminary data.</text>
</comment>
<feature type="domain" description="BTB" evidence="14">
    <location>
        <begin position="44"/>
        <end position="113"/>
    </location>
</feature>